<dbReference type="AlphaFoldDB" id="I3EDE1"/>
<accession>I3EDE1</accession>
<dbReference type="VEuPathDB" id="MicrosporidiaDB:NEQG_02573"/>
<organism evidence="1 2">
    <name type="scientific">Nematocida parisii (strain ERTm3)</name>
    <name type="common">Nematode killer fungus</name>
    <dbReference type="NCBI Taxonomy" id="935791"/>
    <lineage>
        <taxon>Eukaryota</taxon>
        <taxon>Fungi</taxon>
        <taxon>Fungi incertae sedis</taxon>
        <taxon>Microsporidia</taxon>
        <taxon>Nematocida</taxon>
    </lineage>
</organism>
<dbReference type="InParanoid" id="I3EDE1"/>
<proteinExistence type="predicted"/>
<dbReference type="OrthoDB" id="2193043at2759"/>
<sequence>MGFIVSRLYKGQSFFILILKAGLAQDTTVVDEFFFPFLSGFKTVYMYKNECISYKKLRAKGRTASIIEMHDTDHLHLFWDCIAGMHYVVYFIHSLSNENALAVIGQIKSVRDVNQGASLLLVIMQNKIEQDEYELFKKSLQKSLEGATYKIIDNTLSTLDRPSNVIDDLFHGVMWETNPVD</sequence>
<dbReference type="HOGENOM" id="CLU_1489388_0_0_1"/>
<evidence type="ECO:0000313" key="2">
    <source>
        <dbReference type="Proteomes" id="UP000002872"/>
    </source>
</evidence>
<reference evidence="1" key="1">
    <citation type="submission" date="2011-01" db="EMBL/GenBank/DDBJ databases">
        <title>The Genome Sequence of Nematocida parisii strain ERTm3.</title>
        <authorList>
            <consortium name="The Broad Institute Genome Sequencing Platform"/>
            <consortium name="The Broad Institute Genome Sequencing Center for Infectious Disease"/>
            <person name="Cuomo C."/>
            <person name="Troemel E."/>
            <person name="Young S.K."/>
            <person name="Zeng Q."/>
            <person name="Gargeya S."/>
            <person name="Fitzgerald M."/>
            <person name="Haas B."/>
            <person name="Abouelleil A."/>
            <person name="Alvarado L."/>
            <person name="Arachchi H.M."/>
            <person name="Berlin A."/>
            <person name="Chapman S.B."/>
            <person name="Gearin G."/>
            <person name="Goldberg J."/>
            <person name="Griggs A."/>
            <person name="Gujja S."/>
            <person name="Hansen M."/>
            <person name="Heiman D."/>
            <person name="Howarth C."/>
            <person name="Larimer J."/>
            <person name="Lui A."/>
            <person name="MacDonald P.J.P."/>
            <person name="McCowen C."/>
            <person name="Montmayeur A."/>
            <person name="Murphy C."/>
            <person name="Neiman D."/>
            <person name="Pearson M."/>
            <person name="Priest M."/>
            <person name="Roberts A."/>
            <person name="Saif S."/>
            <person name="Shea T."/>
            <person name="Sisk P."/>
            <person name="Stolte C."/>
            <person name="Sykes S."/>
            <person name="Wortman J."/>
            <person name="Nusbaum C."/>
            <person name="Birren B."/>
        </authorList>
    </citation>
    <scope>NUCLEOTIDE SEQUENCE</scope>
    <source>
        <strain evidence="1">ERTm3</strain>
    </source>
</reference>
<keyword evidence="2" id="KW-1185">Reference proteome</keyword>
<dbReference type="Proteomes" id="UP000002872">
    <property type="component" value="Unassembled WGS sequence"/>
</dbReference>
<evidence type="ECO:0000313" key="1">
    <source>
        <dbReference type="EMBL" id="EIJ87238.1"/>
    </source>
</evidence>
<name>I3EDE1_NEMP3</name>
<dbReference type="OMA" id="ECISYKK"/>
<gene>
    <name evidence="1" type="ORF">NEQG_02573</name>
</gene>
<dbReference type="EMBL" id="GL870884">
    <property type="protein sequence ID" value="EIJ87238.1"/>
    <property type="molecule type" value="Genomic_DNA"/>
</dbReference>
<protein>
    <submittedName>
        <fullName evidence="1">Uncharacterized protein</fullName>
    </submittedName>
</protein>